<keyword evidence="3" id="KW-0720">Serine protease</keyword>
<keyword evidence="4" id="KW-1015">Disulfide bond</keyword>
<evidence type="ECO:0000256" key="4">
    <source>
        <dbReference type="ARBA" id="ARBA00023157"/>
    </source>
</evidence>
<dbReference type="InterPro" id="IPR050127">
    <property type="entry name" value="Serine_Proteases_S1"/>
</dbReference>
<dbReference type="AlphaFoldDB" id="A0AAN7Q1I7"/>
<sequence length="226" mass="25732">MPYFDIALITLKEDAKDFMPICLPDKVIRNNEGIVQGFGKLHANNETVPCTLQEAHLLVYSESKCKNMLEYHGQNSSELQHAFCAGYLNGKVDTCMGDSGGPFVVVDKTGRYIQQGITSFGFGCAKRNALGIYTDVSHFVDWIYDKIDTEEQNIFIPSNNATLITPVNSAHQLHFESEHKISIKTNSQKFFWPFRFRRPKKKIWITFKANSESNFSKHPKTKNNIT</sequence>
<keyword evidence="1" id="KW-0645">Protease</keyword>
<dbReference type="GO" id="GO:0006508">
    <property type="term" value="P:proteolysis"/>
    <property type="evidence" value="ECO:0007669"/>
    <property type="project" value="UniProtKB-KW"/>
</dbReference>
<dbReference type="InterPro" id="IPR001254">
    <property type="entry name" value="Trypsin_dom"/>
</dbReference>
<feature type="domain" description="Peptidase S1" evidence="6">
    <location>
        <begin position="1"/>
        <end position="148"/>
    </location>
</feature>
<dbReference type="EMBL" id="JARPUR010000002">
    <property type="protein sequence ID" value="KAK4882904.1"/>
    <property type="molecule type" value="Genomic_DNA"/>
</dbReference>
<dbReference type="InterPro" id="IPR033116">
    <property type="entry name" value="TRYPSIN_SER"/>
</dbReference>
<comment type="caution">
    <text evidence="7">The sequence shown here is derived from an EMBL/GenBank/DDBJ whole genome shotgun (WGS) entry which is preliminary data.</text>
</comment>
<evidence type="ECO:0000259" key="6">
    <source>
        <dbReference type="PROSITE" id="PS50240"/>
    </source>
</evidence>
<dbReference type="PROSITE" id="PS00135">
    <property type="entry name" value="TRYPSIN_SER"/>
    <property type="match status" value="1"/>
</dbReference>
<dbReference type="Pfam" id="PF00089">
    <property type="entry name" value="Trypsin"/>
    <property type="match status" value="1"/>
</dbReference>
<dbReference type="GO" id="GO:0005615">
    <property type="term" value="C:extracellular space"/>
    <property type="evidence" value="ECO:0007669"/>
    <property type="project" value="TreeGrafter"/>
</dbReference>
<dbReference type="InterPro" id="IPR043504">
    <property type="entry name" value="Peptidase_S1_PA_chymotrypsin"/>
</dbReference>
<dbReference type="PANTHER" id="PTHR24264">
    <property type="entry name" value="TRYPSIN-RELATED"/>
    <property type="match status" value="1"/>
</dbReference>
<dbReference type="PROSITE" id="PS50240">
    <property type="entry name" value="TRYPSIN_DOM"/>
    <property type="match status" value="1"/>
</dbReference>
<comment type="similarity">
    <text evidence="5">Belongs to the peptidase S1 family. CLIP subfamily.</text>
</comment>
<organism evidence="7 8">
    <name type="scientific">Aquatica leii</name>
    <dbReference type="NCBI Taxonomy" id="1421715"/>
    <lineage>
        <taxon>Eukaryota</taxon>
        <taxon>Metazoa</taxon>
        <taxon>Ecdysozoa</taxon>
        <taxon>Arthropoda</taxon>
        <taxon>Hexapoda</taxon>
        <taxon>Insecta</taxon>
        <taxon>Pterygota</taxon>
        <taxon>Neoptera</taxon>
        <taxon>Endopterygota</taxon>
        <taxon>Coleoptera</taxon>
        <taxon>Polyphaga</taxon>
        <taxon>Elateriformia</taxon>
        <taxon>Elateroidea</taxon>
        <taxon>Lampyridae</taxon>
        <taxon>Luciolinae</taxon>
        <taxon>Aquatica</taxon>
    </lineage>
</organism>
<dbReference type="Gene3D" id="2.40.10.10">
    <property type="entry name" value="Trypsin-like serine proteases"/>
    <property type="match status" value="1"/>
</dbReference>
<dbReference type="PANTHER" id="PTHR24264:SF54">
    <property type="entry name" value="PEPTIDASE S1 DOMAIN-CONTAINING PROTEIN"/>
    <property type="match status" value="1"/>
</dbReference>
<dbReference type="SUPFAM" id="SSF50494">
    <property type="entry name" value="Trypsin-like serine proteases"/>
    <property type="match status" value="1"/>
</dbReference>
<evidence type="ECO:0000313" key="8">
    <source>
        <dbReference type="Proteomes" id="UP001353858"/>
    </source>
</evidence>
<dbReference type="GO" id="GO:0004252">
    <property type="term" value="F:serine-type endopeptidase activity"/>
    <property type="evidence" value="ECO:0007669"/>
    <property type="project" value="InterPro"/>
</dbReference>
<evidence type="ECO:0000256" key="2">
    <source>
        <dbReference type="ARBA" id="ARBA00022801"/>
    </source>
</evidence>
<reference evidence="8" key="1">
    <citation type="submission" date="2023-01" db="EMBL/GenBank/DDBJ databases">
        <title>Key to firefly adult light organ development and bioluminescence: homeobox transcription factors regulate luciferase expression and transportation to peroxisome.</title>
        <authorList>
            <person name="Fu X."/>
        </authorList>
    </citation>
    <scope>NUCLEOTIDE SEQUENCE [LARGE SCALE GENOMIC DNA]</scope>
</reference>
<evidence type="ECO:0000256" key="5">
    <source>
        <dbReference type="ARBA" id="ARBA00024195"/>
    </source>
</evidence>
<name>A0AAN7Q1I7_9COLE</name>
<dbReference type="FunFam" id="2.40.10.10:FF:000002">
    <property type="entry name" value="Transmembrane protease serine"/>
    <property type="match status" value="1"/>
</dbReference>
<evidence type="ECO:0000256" key="1">
    <source>
        <dbReference type="ARBA" id="ARBA00022670"/>
    </source>
</evidence>
<evidence type="ECO:0000313" key="7">
    <source>
        <dbReference type="EMBL" id="KAK4882904.1"/>
    </source>
</evidence>
<proteinExistence type="inferred from homology"/>
<dbReference type="InterPro" id="IPR009003">
    <property type="entry name" value="Peptidase_S1_PA"/>
</dbReference>
<accession>A0AAN7Q1I7</accession>
<evidence type="ECO:0000256" key="3">
    <source>
        <dbReference type="ARBA" id="ARBA00022825"/>
    </source>
</evidence>
<dbReference type="Proteomes" id="UP001353858">
    <property type="component" value="Unassembled WGS sequence"/>
</dbReference>
<keyword evidence="2" id="KW-0378">Hydrolase</keyword>
<gene>
    <name evidence="7" type="ORF">RN001_006223</name>
</gene>
<keyword evidence="8" id="KW-1185">Reference proteome</keyword>
<dbReference type="CDD" id="cd00190">
    <property type="entry name" value="Tryp_SPc"/>
    <property type="match status" value="1"/>
</dbReference>
<protein>
    <recommendedName>
        <fullName evidence="6">Peptidase S1 domain-containing protein</fullName>
    </recommendedName>
</protein>
<dbReference type="SMART" id="SM00020">
    <property type="entry name" value="Tryp_SPc"/>
    <property type="match status" value="1"/>
</dbReference>